<feature type="region of interest" description="Disordered" evidence="1">
    <location>
        <begin position="129"/>
        <end position="165"/>
    </location>
</feature>
<evidence type="ECO:0000313" key="2">
    <source>
        <dbReference type="EMBL" id="CAD8991723.1"/>
    </source>
</evidence>
<organism evidence="2">
    <name type="scientific">Eutreptiella gymnastica</name>
    <dbReference type="NCBI Taxonomy" id="73025"/>
    <lineage>
        <taxon>Eukaryota</taxon>
        <taxon>Discoba</taxon>
        <taxon>Euglenozoa</taxon>
        <taxon>Euglenida</taxon>
        <taxon>Spirocuta</taxon>
        <taxon>Euglenophyceae</taxon>
        <taxon>Eutreptiales</taxon>
        <taxon>Eutreptiaceae</taxon>
        <taxon>Eutreptiella</taxon>
    </lineage>
</organism>
<evidence type="ECO:0000256" key="1">
    <source>
        <dbReference type="SAM" id="MobiDB-lite"/>
    </source>
</evidence>
<feature type="compositionally biased region" description="Basic and acidic residues" evidence="1">
    <location>
        <begin position="144"/>
        <end position="154"/>
    </location>
</feature>
<dbReference type="AlphaFoldDB" id="A0A7S1N1V4"/>
<accession>A0A7S1N1V4</accession>
<gene>
    <name evidence="2" type="ORF">EGYM00392_LOCUS2766</name>
</gene>
<proteinExistence type="predicted"/>
<reference evidence="2" key="1">
    <citation type="submission" date="2021-01" db="EMBL/GenBank/DDBJ databases">
        <authorList>
            <person name="Corre E."/>
            <person name="Pelletier E."/>
            <person name="Niang G."/>
            <person name="Scheremetjew M."/>
            <person name="Finn R."/>
            <person name="Kale V."/>
            <person name="Holt S."/>
            <person name="Cochrane G."/>
            <person name="Meng A."/>
            <person name="Brown T."/>
            <person name="Cohen L."/>
        </authorList>
    </citation>
    <scope>NUCLEOTIDE SEQUENCE</scope>
    <source>
        <strain evidence="2">NIES-381</strain>
    </source>
</reference>
<name>A0A7S1N1V4_9EUGL</name>
<feature type="compositionally biased region" description="Basic residues" evidence="1">
    <location>
        <begin position="129"/>
        <end position="143"/>
    </location>
</feature>
<dbReference type="EMBL" id="HBGA01007642">
    <property type="protein sequence ID" value="CAD8991723.1"/>
    <property type="molecule type" value="Transcribed_RNA"/>
</dbReference>
<sequence>MLFVVLCEEQYHNSRTPNALKRTASFGSPCPDACQAPSLFSPLPFDLLLHESRQVTMGCVAPETLNSQPPTRSPALPKGQRAWNKDEAQPWAAPIPGCDFRLHGYPSPTLAAHAPCDPLLAPHQVRGRKRRGYLPGHGKHWHTPKYEGSQHGDHGGVSALHARDD</sequence>
<protein>
    <submittedName>
        <fullName evidence="2">Uncharacterized protein</fullName>
    </submittedName>
</protein>
<feature type="region of interest" description="Disordered" evidence="1">
    <location>
        <begin position="62"/>
        <end position="86"/>
    </location>
</feature>